<organism evidence="1 2">
    <name type="scientific">Fredinandcohnia salidurans</name>
    <dbReference type="NCBI Taxonomy" id="2595041"/>
    <lineage>
        <taxon>Bacteria</taxon>
        <taxon>Bacillati</taxon>
        <taxon>Bacillota</taxon>
        <taxon>Bacilli</taxon>
        <taxon>Bacillales</taxon>
        <taxon>Bacillaceae</taxon>
        <taxon>Fredinandcohnia</taxon>
    </lineage>
</organism>
<comment type="caution">
    <text evidence="1">The sequence shown here is derived from an EMBL/GenBank/DDBJ whole genome shotgun (WGS) entry which is preliminary data.</text>
</comment>
<dbReference type="Proteomes" id="UP001597227">
    <property type="component" value="Unassembled WGS sequence"/>
</dbReference>
<reference evidence="2" key="1">
    <citation type="journal article" date="2019" name="Int. J. Syst. Evol. Microbiol.">
        <title>The Global Catalogue of Microorganisms (GCM) 10K type strain sequencing project: providing services to taxonomists for standard genome sequencing and annotation.</title>
        <authorList>
            <consortium name="The Broad Institute Genomics Platform"/>
            <consortium name="The Broad Institute Genome Sequencing Center for Infectious Disease"/>
            <person name="Wu L."/>
            <person name="Ma J."/>
        </authorList>
    </citation>
    <scope>NUCLEOTIDE SEQUENCE [LARGE SCALE GENOMIC DNA]</scope>
    <source>
        <strain evidence="2">CCUG 15531</strain>
    </source>
</reference>
<keyword evidence="2" id="KW-1185">Reference proteome</keyword>
<name>A0ABW4MIP9_9BACI</name>
<dbReference type="EMBL" id="JBHUEK010000004">
    <property type="protein sequence ID" value="MFD1777371.1"/>
    <property type="molecule type" value="Genomic_DNA"/>
</dbReference>
<dbReference type="InterPro" id="IPR019658">
    <property type="entry name" value="DUF2515"/>
</dbReference>
<proteinExistence type="predicted"/>
<protein>
    <submittedName>
        <fullName evidence="1">DUF2515 domain-containing protein</fullName>
    </submittedName>
</protein>
<evidence type="ECO:0000313" key="1">
    <source>
        <dbReference type="EMBL" id="MFD1777371.1"/>
    </source>
</evidence>
<accession>A0ABW4MIP9</accession>
<evidence type="ECO:0000313" key="2">
    <source>
        <dbReference type="Proteomes" id="UP001597227"/>
    </source>
</evidence>
<sequence length="343" mass="41430">MRKKQTDILQIETMVDIRRNQELHLTIEERELLLDIQSKTAKGNIDNISRTKRYATYYKRNKEIRWSFLASQVSRNAGWNMTDLEGEWFPKILTKKERKILFDTYERANWLIFSDAFPQLLIYEYSKKIGKPLFYMLKMFSVSQFIEAEWELFWRYGNGGRLVTAQIINEQNLIQMPVIEHPLLNRKVFQSFFYNLQDTLHFSSVLFPTLDGRLFGFSVHKFTKLDNRIELGKKLASLLFHKDYYKFFIQFSNVVEHTGSRYDYERYIDERRFRNTPFLRTTYPIIQHHKGKTLDWYKGERKDKWFEEVELGDQFDLTKWFLKKQKQVQAGILLEELLLKNKG</sequence>
<gene>
    <name evidence="1" type="ORF">ACFSFW_01575</name>
</gene>
<dbReference type="RefSeq" id="WP_388034634.1">
    <property type="nucleotide sequence ID" value="NZ_JBHUEK010000004.1"/>
</dbReference>
<dbReference type="Pfam" id="PF10720">
    <property type="entry name" value="DUF2515"/>
    <property type="match status" value="1"/>
</dbReference>